<organism evidence="1">
    <name type="scientific">marine sediment metagenome</name>
    <dbReference type="NCBI Taxonomy" id="412755"/>
    <lineage>
        <taxon>unclassified sequences</taxon>
        <taxon>metagenomes</taxon>
        <taxon>ecological metagenomes</taxon>
    </lineage>
</organism>
<accession>A0A0F8W8K8</accession>
<dbReference type="AlphaFoldDB" id="A0A0F8W8K8"/>
<feature type="non-terminal residue" evidence="1">
    <location>
        <position position="1"/>
    </location>
</feature>
<dbReference type="Gene3D" id="3.20.20.70">
    <property type="entry name" value="Aldolase class I"/>
    <property type="match status" value="1"/>
</dbReference>
<proteinExistence type="predicted"/>
<name>A0A0F8W8K8_9ZZZZ</name>
<reference evidence="1" key="1">
    <citation type="journal article" date="2015" name="Nature">
        <title>Complex archaea that bridge the gap between prokaryotes and eukaryotes.</title>
        <authorList>
            <person name="Spang A."/>
            <person name="Saw J.H."/>
            <person name="Jorgensen S.L."/>
            <person name="Zaremba-Niedzwiedzka K."/>
            <person name="Martijn J."/>
            <person name="Lind A.E."/>
            <person name="van Eijk R."/>
            <person name="Schleper C."/>
            <person name="Guy L."/>
            <person name="Ettema T.J."/>
        </authorList>
    </citation>
    <scope>NUCLEOTIDE SEQUENCE</scope>
</reference>
<comment type="caution">
    <text evidence="1">The sequence shown here is derived from an EMBL/GenBank/DDBJ whole genome shotgun (WGS) entry which is preliminary data.</text>
</comment>
<dbReference type="InterPro" id="IPR013785">
    <property type="entry name" value="Aldolase_TIM"/>
</dbReference>
<evidence type="ECO:0000313" key="1">
    <source>
        <dbReference type="EMBL" id="KKK52953.1"/>
    </source>
</evidence>
<gene>
    <name evidence="1" type="ORF">LCGC14_3099700</name>
</gene>
<dbReference type="EMBL" id="LAZR01066755">
    <property type="protein sequence ID" value="KKK52953.1"/>
    <property type="molecule type" value="Genomic_DNA"/>
</dbReference>
<protein>
    <submittedName>
        <fullName evidence="1">Uncharacterized protein</fullName>
    </submittedName>
</protein>
<sequence>YLQGLGAETGIDKGYEPFVEIETNGTIFPKWGSGLVDWWNVSPKLENSGQILKERFNPEVLTWFNKIKHSIFKFVVDDIRDLTEIHRDFIYPEIISKDKIWLMPMASNQQELADRSIWLAEECRKNGFRFSNRLQVQLWNKVTGV</sequence>